<sequence>MRRPPSSLRIGNFRLFFAGQVVSNTGTWFQNLTLSLIVLEETGRASALALVTVCQFTPLLLVGMYAGTLADRRDVRRILLATSLASAVAVAGLAWVVSRDPLRLPLVLGLVAVLGAAQAFERVAAQAFVYELVGPERLANGVALNTVAVSSARSVGPALAGVAYGAAGGVACLLVNTASYLVIAGCLARIDRTALTSRRGDGAAPPGLRAALREIRGNRPLVAVLAVNTAVTVGALNLMVVITAMVSLTLGGDAEVLGAAHALNAVGAVAGGLAVSSRRQVGLTALGVSCAGYGCALAVNAAAPSVTLFLLAAPLLGLGLGAYQGAVNGAAQSLAPAVLLGRVTALLTLGSVGTAPVGALLVGALVDASSARVAMGVGAVVCALCAVALVLVRRSVAAGVPVGPGAVAADRAGA</sequence>
<dbReference type="GO" id="GO:0005886">
    <property type="term" value="C:plasma membrane"/>
    <property type="evidence" value="ECO:0007669"/>
    <property type="project" value="UniProtKB-SubCell"/>
</dbReference>
<accession>A0A1M5HIV1</accession>
<evidence type="ECO:0000256" key="6">
    <source>
        <dbReference type="ARBA" id="ARBA00023136"/>
    </source>
</evidence>
<feature type="transmembrane region" description="Helical" evidence="7">
    <location>
        <begin position="78"/>
        <end position="96"/>
    </location>
</feature>
<gene>
    <name evidence="8" type="ORF">SAMN05444351_1613</name>
</gene>
<evidence type="ECO:0000256" key="7">
    <source>
        <dbReference type="SAM" id="Phobius"/>
    </source>
</evidence>
<feature type="transmembrane region" description="Helical" evidence="7">
    <location>
        <begin position="221"/>
        <end position="250"/>
    </location>
</feature>
<dbReference type="Pfam" id="PF05977">
    <property type="entry name" value="MFS_3"/>
    <property type="match status" value="1"/>
</dbReference>
<dbReference type="CDD" id="cd06173">
    <property type="entry name" value="MFS_MefA_like"/>
    <property type="match status" value="1"/>
</dbReference>
<evidence type="ECO:0000313" key="8">
    <source>
        <dbReference type="EMBL" id="SHG15857.1"/>
    </source>
</evidence>
<feature type="transmembrane region" description="Helical" evidence="7">
    <location>
        <begin position="21"/>
        <end position="39"/>
    </location>
</feature>
<organism evidence="8 9">
    <name type="scientific">Geodermatophilus nigrescens</name>
    <dbReference type="NCBI Taxonomy" id="1070870"/>
    <lineage>
        <taxon>Bacteria</taxon>
        <taxon>Bacillati</taxon>
        <taxon>Actinomycetota</taxon>
        <taxon>Actinomycetes</taxon>
        <taxon>Geodermatophilales</taxon>
        <taxon>Geodermatophilaceae</taxon>
        <taxon>Geodermatophilus</taxon>
    </lineage>
</organism>
<dbReference type="EMBL" id="FQVX01000002">
    <property type="protein sequence ID" value="SHG15857.1"/>
    <property type="molecule type" value="Genomic_DNA"/>
</dbReference>
<dbReference type="RefSeq" id="WP_073419690.1">
    <property type="nucleotide sequence ID" value="NZ_FQVX01000002.1"/>
</dbReference>
<keyword evidence="3" id="KW-1003">Cell membrane</keyword>
<feature type="transmembrane region" description="Helical" evidence="7">
    <location>
        <begin position="282"/>
        <end position="303"/>
    </location>
</feature>
<feature type="transmembrane region" description="Helical" evidence="7">
    <location>
        <begin position="256"/>
        <end position="275"/>
    </location>
</feature>
<feature type="transmembrane region" description="Helical" evidence="7">
    <location>
        <begin position="372"/>
        <end position="392"/>
    </location>
</feature>
<keyword evidence="5 7" id="KW-1133">Transmembrane helix</keyword>
<dbReference type="PANTHER" id="PTHR23513">
    <property type="entry name" value="INTEGRAL MEMBRANE EFFLUX PROTEIN-RELATED"/>
    <property type="match status" value="1"/>
</dbReference>
<name>A0A1M5HIV1_9ACTN</name>
<evidence type="ECO:0000256" key="1">
    <source>
        <dbReference type="ARBA" id="ARBA00004651"/>
    </source>
</evidence>
<protein>
    <submittedName>
        <fullName evidence="8">Transmembrane secretion effector</fullName>
    </submittedName>
</protein>
<feature type="transmembrane region" description="Helical" evidence="7">
    <location>
        <begin position="309"/>
        <end position="331"/>
    </location>
</feature>
<evidence type="ECO:0000313" key="9">
    <source>
        <dbReference type="Proteomes" id="UP000184471"/>
    </source>
</evidence>
<keyword evidence="4 7" id="KW-0812">Transmembrane</keyword>
<dbReference type="AlphaFoldDB" id="A0A1M5HIV1"/>
<dbReference type="SUPFAM" id="SSF103473">
    <property type="entry name" value="MFS general substrate transporter"/>
    <property type="match status" value="1"/>
</dbReference>
<evidence type="ECO:0000256" key="5">
    <source>
        <dbReference type="ARBA" id="ARBA00022989"/>
    </source>
</evidence>
<proteinExistence type="predicted"/>
<feature type="transmembrane region" description="Helical" evidence="7">
    <location>
        <begin position="45"/>
        <end position="66"/>
    </location>
</feature>
<comment type="subcellular location">
    <subcellularLocation>
        <location evidence="1">Cell membrane</location>
        <topology evidence="1">Multi-pass membrane protein</topology>
    </subcellularLocation>
</comment>
<evidence type="ECO:0000256" key="2">
    <source>
        <dbReference type="ARBA" id="ARBA00022448"/>
    </source>
</evidence>
<dbReference type="STRING" id="1070870.SAMN05444351_1613"/>
<dbReference type="Proteomes" id="UP000184471">
    <property type="component" value="Unassembled WGS sequence"/>
</dbReference>
<feature type="transmembrane region" description="Helical" evidence="7">
    <location>
        <begin position="343"/>
        <end position="366"/>
    </location>
</feature>
<reference evidence="8 9" key="1">
    <citation type="submission" date="2016-11" db="EMBL/GenBank/DDBJ databases">
        <authorList>
            <person name="Jaros S."/>
            <person name="Januszkiewicz K."/>
            <person name="Wedrychowicz H."/>
        </authorList>
    </citation>
    <scope>NUCLEOTIDE SEQUENCE [LARGE SCALE GENOMIC DNA]</scope>
    <source>
        <strain evidence="8 9">DSM 45408</strain>
    </source>
</reference>
<dbReference type="InterPro" id="IPR010290">
    <property type="entry name" value="TM_effector"/>
</dbReference>
<keyword evidence="2" id="KW-0813">Transport</keyword>
<dbReference type="Gene3D" id="1.20.1250.20">
    <property type="entry name" value="MFS general substrate transporter like domains"/>
    <property type="match status" value="1"/>
</dbReference>
<evidence type="ECO:0000256" key="4">
    <source>
        <dbReference type="ARBA" id="ARBA00022692"/>
    </source>
</evidence>
<dbReference type="InterPro" id="IPR036259">
    <property type="entry name" value="MFS_trans_sf"/>
</dbReference>
<keyword evidence="6 7" id="KW-0472">Membrane</keyword>
<evidence type="ECO:0000256" key="3">
    <source>
        <dbReference type="ARBA" id="ARBA00022475"/>
    </source>
</evidence>
<dbReference type="PANTHER" id="PTHR23513:SF11">
    <property type="entry name" value="STAPHYLOFERRIN A TRANSPORTER"/>
    <property type="match status" value="1"/>
</dbReference>
<keyword evidence="9" id="KW-1185">Reference proteome</keyword>